<reference evidence="3 4" key="1">
    <citation type="submission" date="2016-10" db="EMBL/GenBank/DDBJ databases">
        <authorList>
            <person name="de Groot N.N."/>
        </authorList>
    </citation>
    <scope>NUCLEOTIDE SEQUENCE [LARGE SCALE GENOMIC DNA]</scope>
    <source>
        <strain evidence="3 4">AB35.6</strain>
    </source>
</reference>
<name>A0A1H4JRB5_9BACT</name>
<dbReference type="InterPro" id="IPR000683">
    <property type="entry name" value="Gfo/Idh/MocA-like_OxRdtase_N"/>
</dbReference>
<feature type="domain" description="Gfo/Idh/MocA-like oxidoreductase N-terminal" evidence="1">
    <location>
        <begin position="1"/>
        <end position="127"/>
    </location>
</feature>
<evidence type="ECO:0000259" key="1">
    <source>
        <dbReference type="Pfam" id="PF01408"/>
    </source>
</evidence>
<organism evidence="3 4">
    <name type="scientific">Terriglobus roseus</name>
    <dbReference type="NCBI Taxonomy" id="392734"/>
    <lineage>
        <taxon>Bacteria</taxon>
        <taxon>Pseudomonadati</taxon>
        <taxon>Acidobacteriota</taxon>
        <taxon>Terriglobia</taxon>
        <taxon>Terriglobales</taxon>
        <taxon>Acidobacteriaceae</taxon>
        <taxon>Terriglobus</taxon>
    </lineage>
</organism>
<evidence type="ECO:0000313" key="3">
    <source>
        <dbReference type="EMBL" id="SEB48152.1"/>
    </source>
</evidence>
<dbReference type="RefSeq" id="WP_074652399.1">
    <property type="nucleotide sequence ID" value="NZ_FNSD01000001.1"/>
</dbReference>
<accession>A0A1H4JRB5</accession>
<evidence type="ECO:0000313" key="4">
    <source>
        <dbReference type="Proteomes" id="UP000182409"/>
    </source>
</evidence>
<dbReference type="InterPro" id="IPR036291">
    <property type="entry name" value="NAD(P)-bd_dom_sf"/>
</dbReference>
<dbReference type="InterPro" id="IPR051450">
    <property type="entry name" value="Gfo/Idh/MocA_Oxidoreductases"/>
</dbReference>
<dbReference type="Gene3D" id="3.40.50.720">
    <property type="entry name" value="NAD(P)-binding Rossmann-like Domain"/>
    <property type="match status" value="1"/>
</dbReference>
<feature type="domain" description="GFO/IDH/MocA-like oxidoreductase" evidence="2">
    <location>
        <begin position="155"/>
        <end position="233"/>
    </location>
</feature>
<proteinExistence type="predicted"/>
<dbReference type="PANTHER" id="PTHR43377">
    <property type="entry name" value="BILIVERDIN REDUCTASE A"/>
    <property type="match status" value="1"/>
</dbReference>
<dbReference type="Proteomes" id="UP000182409">
    <property type="component" value="Unassembled WGS sequence"/>
</dbReference>
<dbReference type="AlphaFoldDB" id="A0A1H4JRB5"/>
<sequence length="325" mass="36013">MKIGLIGYGFMGGAHAAAIAQLPGVTLAAVASRTRPSEDGPVRGNLDLKAGPLSDSVHWTPNWQEIVDDPEIDAIDICLPTHLHKQVIERAFAKGKHVLCEKPMALTPDDCTELLALAEKSGRTFMIAQVLRWMFPYQFALEFVRTVGRDAVTACTLQRSTGYPQWSQWLGKKEVSGGAVLDLLSHDLDQALQWFGEPDRVSAVSIGEVDTMRATMSYSGGMQVVVEGGWMQPDVPFSANYTLETTDSKLAFQDGKLYLTRNEETEEVEQPEQDAYFDEIAYFVHCCRKAELPTMCLPADSAKAVKLALLLEQSRDENGRELSWR</sequence>
<dbReference type="OrthoDB" id="9815825at2"/>
<dbReference type="InterPro" id="IPR055170">
    <property type="entry name" value="GFO_IDH_MocA-like_dom"/>
</dbReference>
<gene>
    <name evidence="3" type="ORF">SAMN05443244_0739</name>
</gene>
<dbReference type="Pfam" id="PF01408">
    <property type="entry name" value="GFO_IDH_MocA"/>
    <property type="match status" value="1"/>
</dbReference>
<dbReference type="SUPFAM" id="SSF51735">
    <property type="entry name" value="NAD(P)-binding Rossmann-fold domains"/>
    <property type="match status" value="1"/>
</dbReference>
<protein>
    <submittedName>
        <fullName evidence="3">Predicted dehydrogenase</fullName>
    </submittedName>
</protein>
<dbReference type="Gene3D" id="3.30.360.10">
    <property type="entry name" value="Dihydrodipicolinate Reductase, domain 2"/>
    <property type="match status" value="1"/>
</dbReference>
<dbReference type="SUPFAM" id="SSF55347">
    <property type="entry name" value="Glyceraldehyde-3-phosphate dehydrogenase-like, C-terminal domain"/>
    <property type="match status" value="1"/>
</dbReference>
<evidence type="ECO:0000259" key="2">
    <source>
        <dbReference type="Pfam" id="PF22725"/>
    </source>
</evidence>
<dbReference type="GO" id="GO:0000166">
    <property type="term" value="F:nucleotide binding"/>
    <property type="evidence" value="ECO:0007669"/>
    <property type="project" value="InterPro"/>
</dbReference>
<dbReference type="PANTHER" id="PTHR43377:SF1">
    <property type="entry name" value="BILIVERDIN REDUCTASE A"/>
    <property type="match status" value="1"/>
</dbReference>
<dbReference type="EMBL" id="FNSD01000001">
    <property type="protein sequence ID" value="SEB48152.1"/>
    <property type="molecule type" value="Genomic_DNA"/>
</dbReference>
<dbReference type="Pfam" id="PF22725">
    <property type="entry name" value="GFO_IDH_MocA_C3"/>
    <property type="match status" value="1"/>
</dbReference>